<comment type="function">
    <text evidence="16">DNA-dependent RNA polymerase catalyzes the transcription of DNA into RNA using the four ribonucleoside triphosphates as substrates.</text>
</comment>
<keyword evidence="12" id="KW-0238">DNA-binding</keyword>
<keyword evidence="7 16" id="KW-0548">Nucleotidyltransferase</keyword>
<dbReference type="PANTHER" id="PTHR19376">
    <property type="entry name" value="DNA-DIRECTED RNA POLYMERASE"/>
    <property type="match status" value="1"/>
</dbReference>
<evidence type="ECO:0000256" key="16">
    <source>
        <dbReference type="RuleBase" id="RU004279"/>
    </source>
</evidence>
<dbReference type="FunFam" id="1.10.274.100:FF:000001">
    <property type="entry name" value="DNA-directed RNA polymerase subunit"/>
    <property type="match status" value="1"/>
</dbReference>
<feature type="region of interest" description="Disordered" evidence="17">
    <location>
        <begin position="156"/>
        <end position="178"/>
    </location>
</feature>
<dbReference type="PRINTS" id="PR01217">
    <property type="entry name" value="PRICHEXTENSN"/>
</dbReference>
<dbReference type="Pfam" id="PF00623">
    <property type="entry name" value="RNA_pol_Rpb1_2"/>
    <property type="match status" value="1"/>
</dbReference>
<dbReference type="InterPro" id="IPR007083">
    <property type="entry name" value="RNA_pol_Rpb1_4"/>
</dbReference>
<dbReference type="InterPro" id="IPR006592">
    <property type="entry name" value="RNA_pol_N"/>
</dbReference>
<dbReference type="InterPro" id="IPR000722">
    <property type="entry name" value="RNA_pol_asu"/>
</dbReference>
<dbReference type="PROSITE" id="PS00115">
    <property type="entry name" value="RNA_POL_II_REPEAT"/>
    <property type="match status" value="13"/>
</dbReference>
<dbReference type="InterPro" id="IPR007075">
    <property type="entry name" value="RNA_pol_Rpb1_6"/>
</dbReference>
<dbReference type="InterPro" id="IPR007073">
    <property type="entry name" value="RNA_pol_Rpb1_7"/>
</dbReference>
<keyword evidence="13 16" id="KW-0804">Transcription</keyword>
<dbReference type="Pfam" id="PF04983">
    <property type="entry name" value="RNA_pol_Rpb1_3"/>
    <property type="match status" value="1"/>
</dbReference>
<accession>A0A7J6MQ46</accession>
<keyword evidence="20" id="KW-1185">Reference proteome</keyword>
<dbReference type="Gene3D" id="1.10.132.30">
    <property type="match status" value="1"/>
</dbReference>
<dbReference type="FunFam" id="2.40.40.20:FF:000019">
    <property type="entry name" value="DNA-directed RNA polymerase II subunit RPB1"/>
    <property type="match status" value="1"/>
</dbReference>
<evidence type="ECO:0000256" key="10">
    <source>
        <dbReference type="ARBA" id="ARBA00022833"/>
    </source>
</evidence>
<evidence type="ECO:0000256" key="7">
    <source>
        <dbReference type="ARBA" id="ARBA00022695"/>
    </source>
</evidence>
<evidence type="ECO:0000256" key="1">
    <source>
        <dbReference type="ARBA" id="ARBA00004123"/>
    </source>
</evidence>
<dbReference type="InterPro" id="IPR007066">
    <property type="entry name" value="RNA_pol_Rpb1_3"/>
</dbReference>
<gene>
    <name evidence="19" type="primary">POLR2A</name>
    <name evidence="19" type="ORF">FOL47_011021</name>
</gene>
<evidence type="ECO:0000256" key="12">
    <source>
        <dbReference type="ARBA" id="ARBA00023125"/>
    </source>
</evidence>
<evidence type="ECO:0000313" key="20">
    <source>
        <dbReference type="Proteomes" id="UP000591131"/>
    </source>
</evidence>
<dbReference type="CDD" id="cd22541">
    <property type="entry name" value="SP5_N"/>
    <property type="match status" value="1"/>
</dbReference>
<reference evidence="19 20" key="1">
    <citation type="submission" date="2020-04" db="EMBL/GenBank/DDBJ databases">
        <title>Perkinsus chesapeaki whole genome sequence.</title>
        <authorList>
            <person name="Bogema D.R."/>
        </authorList>
    </citation>
    <scope>NUCLEOTIDE SEQUENCE [LARGE SCALE GENOMIC DNA]</scope>
    <source>
        <strain evidence="19">ATCC PRA-425</strain>
    </source>
</reference>
<feature type="compositionally biased region" description="Acidic residues" evidence="17">
    <location>
        <begin position="1295"/>
        <end position="1315"/>
    </location>
</feature>
<feature type="region of interest" description="Disordered" evidence="17">
    <location>
        <begin position="1294"/>
        <end position="1315"/>
    </location>
</feature>
<keyword evidence="14" id="KW-0539">Nucleus</keyword>
<evidence type="ECO:0000256" key="6">
    <source>
        <dbReference type="ARBA" id="ARBA00022679"/>
    </source>
</evidence>
<dbReference type="NCBIfam" id="NF006336">
    <property type="entry name" value="PRK08566.1"/>
    <property type="match status" value="1"/>
</dbReference>
<dbReference type="FunFam" id="1.10.150.390:FF:000001">
    <property type="entry name" value="DNA-directed RNA polymerase subunit"/>
    <property type="match status" value="1"/>
</dbReference>
<feature type="compositionally biased region" description="Low complexity" evidence="17">
    <location>
        <begin position="1643"/>
        <end position="1851"/>
    </location>
</feature>
<dbReference type="GO" id="GO:0003677">
    <property type="term" value="F:DNA binding"/>
    <property type="evidence" value="ECO:0007669"/>
    <property type="project" value="UniProtKB-KW"/>
</dbReference>
<feature type="domain" description="RNA polymerase N-terminal" evidence="18">
    <location>
        <begin position="254"/>
        <end position="558"/>
    </location>
</feature>
<dbReference type="Pfam" id="PF04997">
    <property type="entry name" value="RNA_pol_Rpb1_1"/>
    <property type="match status" value="1"/>
</dbReference>
<dbReference type="Pfam" id="PF04990">
    <property type="entry name" value="RNA_pol_Rpb1_7"/>
    <property type="match status" value="1"/>
</dbReference>
<evidence type="ECO:0000259" key="18">
    <source>
        <dbReference type="SMART" id="SM00663"/>
    </source>
</evidence>
<name>A0A7J6MQ46_PERCH</name>
<keyword evidence="11" id="KW-0460">Magnesium</keyword>
<dbReference type="GO" id="GO:0005665">
    <property type="term" value="C:RNA polymerase II, core complex"/>
    <property type="evidence" value="ECO:0007669"/>
    <property type="project" value="TreeGrafter"/>
</dbReference>
<evidence type="ECO:0000256" key="17">
    <source>
        <dbReference type="SAM" id="MobiDB-lite"/>
    </source>
</evidence>
<keyword evidence="5" id="KW-0597">Phosphoprotein</keyword>
<comment type="catalytic activity">
    <reaction evidence="15 16">
        <text>RNA(n) + a ribonucleoside 5'-triphosphate = RNA(n+1) + diphosphate</text>
        <dbReference type="Rhea" id="RHEA:21248"/>
        <dbReference type="Rhea" id="RHEA-COMP:14527"/>
        <dbReference type="Rhea" id="RHEA-COMP:17342"/>
        <dbReference type="ChEBI" id="CHEBI:33019"/>
        <dbReference type="ChEBI" id="CHEBI:61557"/>
        <dbReference type="ChEBI" id="CHEBI:140395"/>
        <dbReference type="EC" id="2.7.7.6"/>
    </reaction>
</comment>
<evidence type="ECO:0000256" key="2">
    <source>
        <dbReference type="ARBA" id="ARBA00006460"/>
    </source>
</evidence>
<keyword evidence="9" id="KW-0677">Repeat</keyword>
<dbReference type="SUPFAM" id="SSF64484">
    <property type="entry name" value="beta and beta-prime subunits of DNA dependent RNA-polymerase"/>
    <property type="match status" value="1"/>
</dbReference>
<dbReference type="Gene3D" id="2.40.40.20">
    <property type="match status" value="1"/>
</dbReference>
<dbReference type="Gene3D" id="3.30.1490.180">
    <property type="entry name" value="RNA polymerase ii"/>
    <property type="match status" value="1"/>
</dbReference>
<dbReference type="EMBL" id="JAAPAO010000091">
    <property type="protein sequence ID" value="KAF4673081.1"/>
    <property type="molecule type" value="Genomic_DNA"/>
</dbReference>
<comment type="similarity">
    <text evidence="2 16">Belongs to the RNA polymerase beta' chain family.</text>
</comment>
<dbReference type="InterPro" id="IPR042102">
    <property type="entry name" value="RNA_pol_Rpb1_3_sf"/>
</dbReference>
<dbReference type="InterPro" id="IPR044893">
    <property type="entry name" value="RNA_pol_Rpb1_clamp_domain"/>
</dbReference>
<dbReference type="InterPro" id="IPR000684">
    <property type="entry name" value="RNA_pol_II_repeat_euk"/>
</dbReference>
<dbReference type="Gene3D" id="4.10.860.120">
    <property type="entry name" value="RNA polymerase II, clamp domain"/>
    <property type="match status" value="1"/>
</dbReference>
<evidence type="ECO:0000256" key="4">
    <source>
        <dbReference type="ARBA" id="ARBA00022478"/>
    </source>
</evidence>
<keyword evidence="10" id="KW-0862">Zinc</keyword>
<evidence type="ECO:0000256" key="13">
    <source>
        <dbReference type="ARBA" id="ARBA00023163"/>
    </source>
</evidence>
<dbReference type="Pfam" id="PF04992">
    <property type="entry name" value="RNA_pol_Rpb1_6"/>
    <property type="match status" value="1"/>
</dbReference>
<dbReference type="GO" id="GO:0046872">
    <property type="term" value="F:metal ion binding"/>
    <property type="evidence" value="ECO:0007669"/>
    <property type="project" value="UniProtKB-KW"/>
</dbReference>
<dbReference type="GO" id="GO:0006366">
    <property type="term" value="P:transcription by RNA polymerase II"/>
    <property type="evidence" value="ECO:0007669"/>
    <property type="project" value="InterPro"/>
</dbReference>
<dbReference type="PANTHER" id="PTHR19376:SF37">
    <property type="entry name" value="DNA-DIRECTED RNA POLYMERASE II SUBUNIT RPB1"/>
    <property type="match status" value="1"/>
</dbReference>
<dbReference type="InterPro" id="IPR045867">
    <property type="entry name" value="DNA-dir_RpoC_beta_prime"/>
</dbReference>
<dbReference type="Gene3D" id="3.30.1360.140">
    <property type="match status" value="1"/>
</dbReference>
<evidence type="ECO:0000256" key="11">
    <source>
        <dbReference type="ARBA" id="ARBA00022842"/>
    </source>
</evidence>
<dbReference type="InterPro" id="IPR007081">
    <property type="entry name" value="RNA_pol_Rpb1_5"/>
</dbReference>
<evidence type="ECO:0000256" key="5">
    <source>
        <dbReference type="ARBA" id="ARBA00022553"/>
    </source>
</evidence>
<feature type="compositionally biased region" description="Basic and acidic residues" evidence="17">
    <location>
        <begin position="1885"/>
        <end position="1898"/>
    </location>
</feature>
<dbReference type="CDD" id="cd02733">
    <property type="entry name" value="RNAP_II_RPB1_N"/>
    <property type="match status" value="1"/>
</dbReference>
<dbReference type="Pfam" id="PF05001">
    <property type="entry name" value="RNA_pol_Rpb1_R"/>
    <property type="match status" value="12"/>
</dbReference>
<protein>
    <recommendedName>
        <fullName evidence="16">DNA-directed RNA polymerase subunit</fullName>
        <ecNumber evidence="16">2.7.7.6</ecNumber>
    </recommendedName>
</protein>
<dbReference type="Pfam" id="PF05000">
    <property type="entry name" value="RNA_pol_Rpb1_4"/>
    <property type="match status" value="1"/>
</dbReference>
<comment type="subcellular location">
    <subcellularLocation>
        <location evidence="1">Nucleus</location>
    </subcellularLocation>
</comment>
<dbReference type="Proteomes" id="UP000591131">
    <property type="component" value="Unassembled WGS sequence"/>
</dbReference>
<sequence>MTTALDLNEPYSSAELKKVARVEFGILSPHQTVAQSVCKVDTGNIYVDGEPVRGGLSDPRLGSVDPRTPCETCGMKMRDCPGHFGHLELAKPMYHGGFLKTTLKALRCVCYYCSKLLADPNDLVIKRVLRVKNPKTRLQAMSVICKSRKVCDSGGMESVMKGGGDKQMDDMDEDDEDVTHTGCGYAQPSYTVQGMQIIVSFPSSANEENEDGIVVDQGDTKRPLSAETAYNILSRISVPDMIAMGFTPGRSEPSWLILTVIPIPPPPVRPSVAFGGGTDRAEDDLTLKLQDIVKVNQMLKRQLETGAGSHIVNEIAALLQWHLYTLQDNNIPGMPEAQTKSKKAIKSIRSRLKGKEGRIRGNLMGKRVDFSARTVITGDPNIDIDQVGVPKSIAMNLTFAERVTPLNYAKMRELVMRGPTSWPGAKRIIRDDNSCIDLRFTKQAQDIVLRYGWRVERHMQDNDLVIFNRQPSLHKMSMMGHRAKILPFSTFRLNLSVTSPYNADFDGDEMNMHLAQSHETRAEIRNIMMVPRQVVSPQGNRPVMGIVQDSLLSCAMMTKRDTFIDKEMCMQLLMWLLPDSWDGGNMPMPCILKPRPLWSGKQLFSMLLPKISLQKDSGIATKNRGDDPWFSRSDCRVIIQEGEVMAGVICKKTVGASSGGLIHITWLDYGPERTKQFIGGIQRLVNFWLLHHGFTVGCADIVANDDTMQKVADTLALAKRDVRKLVLDAQRGRLEAQPGKSLQQSFEARVNQRLNQAREDSGRLAADSLDDKNNIIAMVDSGSKGNPINIAQIIACVGQQNVEGKRIPCGFRDRTLPHFTKDDFGPESRGFVENSYLAGLTPQEFFFHAMGGREGIIDTACKTAETGYIQRRLIKSMESIKVRYDGSVRNEMDEVVQFLYGEDGMTAEYIEDQDLELMKISHEKLAAMARHDYTNPDYGRGWIKDEKVKNAVKMDHEIQAVLDREFENLKEMKRLLCNNTRATWPSGPPGTKVYKDGEIRQHIPINVRRLIDQCHYLFPSEEDPDFYPPQELVQKVEETLDKLRVIRGLTDDQVLGWEAQHNATLVLHAHLRYHLASRKLLERDRLGQRAVDWLLGEIEQRFEKSLVAAGESVGTIAAQSIGEPATQMTLNTFHFAGVGSKNVTLGVPRLKEIINVAKNLKTPSMTVYLQPDYASDDAKAKQVQSELEHTTLGKITSYTQILFDPDVRTSILEEDRQLVEEYYELPEDDFDSSRCSPWVLRIKLDNSVMIDKKLSTRFVGQKIVEDYGGDVQCIVSDDNSENLIVRIRLLRDSDMGEDGSPEMKDDDEDEDADGEEDFRLLKKVEGSLLSDLTLKGVPGVTKCYMRQDNRVQYNNDVGSFARSREWVLDTDGCNLEQVLTMEAVDSTRTFSNDIVEILNVLGIEACRKALLNELRQVISFDGSYVNYRHMSVLCDTMCQKGHLMSITRHGINRVERGPLMRSSFEEMVEMLMDAACYAETDYMRGVSENIMLGQLAPIGTAECELLIDTDKLVDARPVLPEDDMALREAAKDSGDMAVGDSTPRDAADVAFGNITSPMAGEWSGGYDGGMLSPTSAMMTSGMYDALSPGGAFSPTSYAQSPGSALMSPFSPSAMSEFTPSASVGGGMTPFSPFSEAGAMTPGSALSPSYSPTSPSSGPGSTAMSPSYSPTSPAYSPTSPAYSPTSPAYSPTSPAYSPTSPAYSPTSPAYSPTSPAYSPTSPAYSPTSPAYSPTSPAYSPTSPAYSPTSPAYSPTSPAYSPTSPAYSPTSPAYSPTSPSYSPTSPAYSPTSPAYSPTSPAYSPTSPAYSPTSPAYSPTSPAYSNTSPSYSPTSPSYSPTSPAYSPTSPAYSPDSLPSGTGYSPDAGEDDDAANAKRRRDPEEEDKYSDREDDPKKSRKE</sequence>
<dbReference type="GO" id="GO:0003899">
    <property type="term" value="F:DNA-directed RNA polymerase activity"/>
    <property type="evidence" value="ECO:0007669"/>
    <property type="project" value="UniProtKB-EC"/>
</dbReference>
<proteinExistence type="inferred from homology"/>
<dbReference type="FunFam" id="4.10.860.120:FF:000003">
    <property type="entry name" value="DNA-directed RNA polymerase subunit"/>
    <property type="match status" value="1"/>
</dbReference>
<evidence type="ECO:0000256" key="9">
    <source>
        <dbReference type="ARBA" id="ARBA00022737"/>
    </source>
</evidence>
<dbReference type="Pfam" id="PF04998">
    <property type="entry name" value="RNA_pol_Rpb1_5"/>
    <property type="match status" value="1"/>
</dbReference>
<evidence type="ECO:0000256" key="8">
    <source>
        <dbReference type="ARBA" id="ARBA00022723"/>
    </source>
</evidence>
<feature type="region of interest" description="Disordered" evidence="17">
    <location>
        <begin position="1641"/>
        <end position="1898"/>
    </location>
</feature>
<dbReference type="EC" id="2.7.7.6" evidence="16"/>
<dbReference type="FunFam" id="1.10.132.30:FF:000001">
    <property type="entry name" value="DNA-directed RNA polymerase subunit"/>
    <property type="match status" value="1"/>
</dbReference>
<dbReference type="Gene3D" id="1.10.150.390">
    <property type="match status" value="1"/>
</dbReference>
<dbReference type="OrthoDB" id="270392at2759"/>
<organism evidence="19 20">
    <name type="scientific">Perkinsus chesapeaki</name>
    <name type="common">Clam parasite</name>
    <name type="synonym">Perkinsus andrewsi</name>
    <dbReference type="NCBI Taxonomy" id="330153"/>
    <lineage>
        <taxon>Eukaryota</taxon>
        <taxon>Sar</taxon>
        <taxon>Alveolata</taxon>
        <taxon>Perkinsozoa</taxon>
        <taxon>Perkinsea</taxon>
        <taxon>Perkinsida</taxon>
        <taxon>Perkinsidae</taxon>
        <taxon>Perkinsus</taxon>
    </lineage>
</organism>
<dbReference type="CDD" id="cd02584">
    <property type="entry name" value="RNAP_II_Rpb1_C"/>
    <property type="match status" value="1"/>
</dbReference>
<comment type="subunit">
    <text evidence="3">Component of the RNA polymerase II (Pol II) complex consisting of 12 subunits.</text>
</comment>
<evidence type="ECO:0000256" key="14">
    <source>
        <dbReference type="ARBA" id="ARBA00023242"/>
    </source>
</evidence>
<evidence type="ECO:0000256" key="15">
    <source>
        <dbReference type="ARBA" id="ARBA00048552"/>
    </source>
</evidence>
<dbReference type="SMART" id="SM00663">
    <property type="entry name" value="RPOLA_N"/>
    <property type="match status" value="1"/>
</dbReference>
<dbReference type="InterPro" id="IPR007080">
    <property type="entry name" value="RNA_pol_Rpb1_1"/>
</dbReference>
<dbReference type="InterPro" id="IPR038593">
    <property type="entry name" value="RNA_pol_Rpb1_7_sf"/>
</dbReference>
<evidence type="ECO:0000313" key="19">
    <source>
        <dbReference type="EMBL" id="KAF4673081.1"/>
    </source>
</evidence>
<dbReference type="Gene3D" id="1.10.274.100">
    <property type="entry name" value="RNA polymerase Rpb1, domain 3"/>
    <property type="match status" value="1"/>
</dbReference>
<keyword evidence="4 16" id="KW-0240">DNA-directed RNA polymerase</keyword>
<dbReference type="Gene3D" id="6.20.50.80">
    <property type="match status" value="1"/>
</dbReference>
<dbReference type="Gene3D" id="6.10.250.2940">
    <property type="match status" value="1"/>
</dbReference>
<dbReference type="InterPro" id="IPR038120">
    <property type="entry name" value="Rpb1_funnel_sf"/>
</dbReference>
<keyword evidence="8" id="KW-0479">Metal-binding</keyword>
<keyword evidence="6 16" id="KW-0808">Transferase</keyword>
<evidence type="ECO:0000256" key="3">
    <source>
        <dbReference type="ARBA" id="ARBA00011730"/>
    </source>
</evidence>
<comment type="caution">
    <text evidence="19">The sequence shown here is derived from an EMBL/GenBank/DDBJ whole genome shotgun (WGS) entry which is preliminary data.</text>
</comment>